<reference evidence="1" key="2">
    <citation type="journal article" date="2024" name="Plant">
        <title>Genomic evolution and insights into agronomic trait innovations of Sesamum species.</title>
        <authorList>
            <person name="Miao H."/>
            <person name="Wang L."/>
            <person name="Qu L."/>
            <person name="Liu H."/>
            <person name="Sun Y."/>
            <person name="Le M."/>
            <person name="Wang Q."/>
            <person name="Wei S."/>
            <person name="Zheng Y."/>
            <person name="Lin W."/>
            <person name="Duan Y."/>
            <person name="Cao H."/>
            <person name="Xiong S."/>
            <person name="Wang X."/>
            <person name="Wei L."/>
            <person name="Li C."/>
            <person name="Ma Q."/>
            <person name="Ju M."/>
            <person name="Zhao R."/>
            <person name="Li G."/>
            <person name="Mu C."/>
            <person name="Tian Q."/>
            <person name="Mei H."/>
            <person name="Zhang T."/>
            <person name="Gao T."/>
            <person name="Zhang H."/>
        </authorList>
    </citation>
    <scope>NUCLEOTIDE SEQUENCE</scope>
    <source>
        <strain evidence="1">KEN1</strain>
    </source>
</reference>
<gene>
    <name evidence="1" type="ORF">Slati_4216600</name>
</gene>
<evidence type="ECO:0000313" key="1">
    <source>
        <dbReference type="EMBL" id="KAL0401867.1"/>
    </source>
</evidence>
<accession>A0AAW2TB67</accession>
<reference evidence="1" key="1">
    <citation type="submission" date="2020-06" db="EMBL/GenBank/DDBJ databases">
        <authorList>
            <person name="Li T."/>
            <person name="Hu X."/>
            <person name="Zhang T."/>
            <person name="Song X."/>
            <person name="Zhang H."/>
            <person name="Dai N."/>
            <person name="Sheng W."/>
            <person name="Hou X."/>
            <person name="Wei L."/>
        </authorList>
    </citation>
    <scope>NUCLEOTIDE SEQUENCE</scope>
    <source>
        <strain evidence="1">KEN1</strain>
        <tissue evidence="1">Leaf</tissue>
    </source>
</reference>
<name>A0AAW2TB67_9LAMI</name>
<dbReference type="Gene3D" id="3.40.50.2000">
    <property type="entry name" value="Glycogen Phosphorylase B"/>
    <property type="match status" value="1"/>
</dbReference>
<dbReference type="AlphaFoldDB" id="A0AAW2TB67"/>
<organism evidence="1">
    <name type="scientific">Sesamum latifolium</name>
    <dbReference type="NCBI Taxonomy" id="2727402"/>
    <lineage>
        <taxon>Eukaryota</taxon>
        <taxon>Viridiplantae</taxon>
        <taxon>Streptophyta</taxon>
        <taxon>Embryophyta</taxon>
        <taxon>Tracheophyta</taxon>
        <taxon>Spermatophyta</taxon>
        <taxon>Magnoliopsida</taxon>
        <taxon>eudicotyledons</taxon>
        <taxon>Gunneridae</taxon>
        <taxon>Pentapetalae</taxon>
        <taxon>asterids</taxon>
        <taxon>lamiids</taxon>
        <taxon>Lamiales</taxon>
        <taxon>Pedaliaceae</taxon>
        <taxon>Sesamum</taxon>
    </lineage>
</organism>
<proteinExistence type="predicted"/>
<comment type="caution">
    <text evidence="1">The sequence shown here is derived from an EMBL/GenBank/DDBJ whole genome shotgun (WGS) entry which is preliminary data.</text>
</comment>
<protein>
    <submittedName>
        <fullName evidence="1">UDP-glucosyltransferase 29</fullName>
    </submittedName>
</protein>
<sequence>MHLDQPINARLVEEIGMEVEVVGDRNKRLSRGRLVAVMKQVVMEDCGEVVRQRPAEMRKKLKSMGVQEIDEVVTELVMICNNS</sequence>
<dbReference type="SUPFAM" id="SSF53756">
    <property type="entry name" value="UDP-Glycosyltransferase/glycogen phosphorylase"/>
    <property type="match status" value="1"/>
</dbReference>
<dbReference type="EMBL" id="JACGWN010000015">
    <property type="protein sequence ID" value="KAL0401867.1"/>
    <property type="molecule type" value="Genomic_DNA"/>
</dbReference>